<dbReference type="Pfam" id="PF13855">
    <property type="entry name" value="LRR_8"/>
    <property type="match status" value="1"/>
</dbReference>
<gene>
    <name evidence="10" type="ORF">P5673_006972</name>
</gene>
<dbReference type="Gene3D" id="3.80.10.10">
    <property type="entry name" value="Ribonuclease Inhibitor"/>
    <property type="match status" value="1"/>
</dbReference>
<evidence type="ECO:0000256" key="2">
    <source>
        <dbReference type="ARBA" id="ARBA00007077"/>
    </source>
</evidence>
<protein>
    <submittedName>
        <fullName evidence="10">RNA-binding protein 34</fullName>
    </submittedName>
</protein>
<evidence type="ECO:0000256" key="1">
    <source>
        <dbReference type="ARBA" id="ARBA00004604"/>
    </source>
</evidence>
<dbReference type="PROSITE" id="PS50102">
    <property type="entry name" value="RRM"/>
    <property type="match status" value="1"/>
</dbReference>
<dbReference type="InterPro" id="IPR001611">
    <property type="entry name" value="Leu-rich_rpt"/>
</dbReference>
<feature type="region of interest" description="Disordered" evidence="8">
    <location>
        <begin position="57"/>
        <end position="84"/>
    </location>
</feature>
<organism evidence="10 11">
    <name type="scientific">Acropora cervicornis</name>
    <name type="common">Staghorn coral</name>
    <dbReference type="NCBI Taxonomy" id="6130"/>
    <lineage>
        <taxon>Eukaryota</taxon>
        <taxon>Metazoa</taxon>
        <taxon>Cnidaria</taxon>
        <taxon>Anthozoa</taxon>
        <taxon>Hexacorallia</taxon>
        <taxon>Scleractinia</taxon>
        <taxon>Astrocoeniina</taxon>
        <taxon>Acroporidae</taxon>
        <taxon>Acropora</taxon>
    </lineage>
</organism>
<evidence type="ECO:0000256" key="3">
    <source>
        <dbReference type="ARBA" id="ARBA00022614"/>
    </source>
</evidence>
<dbReference type="InterPro" id="IPR003591">
    <property type="entry name" value="Leu-rich_rpt_typical-subtyp"/>
</dbReference>
<reference evidence="10" key="2">
    <citation type="journal article" date="2023" name="Science">
        <title>Genomic signatures of disease resistance in endangered staghorn corals.</title>
        <authorList>
            <person name="Vollmer S.V."/>
            <person name="Selwyn J.D."/>
            <person name="Despard B.A."/>
            <person name="Roesel C.L."/>
        </authorList>
    </citation>
    <scope>NUCLEOTIDE SEQUENCE</scope>
    <source>
        <strain evidence="10">K2</strain>
    </source>
</reference>
<keyword evidence="6" id="KW-0539">Nucleus</keyword>
<keyword evidence="5 7" id="KW-0694">RNA-binding</keyword>
<comment type="caution">
    <text evidence="10">The sequence shown here is derived from an EMBL/GenBank/DDBJ whole genome shotgun (WGS) entry which is preliminary data.</text>
</comment>
<dbReference type="InterPro" id="IPR034221">
    <property type="entry name" value="RBM34_RRM2"/>
</dbReference>
<evidence type="ECO:0000256" key="8">
    <source>
        <dbReference type="SAM" id="MobiDB-lite"/>
    </source>
</evidence>
<dbReference type="SUPFAM" id="SSF52075">
    <property type="entry name" value="Outer arm dynein light chain 1"/>
    <property type="match status" value="1"/>
</dbReference>
<dbReference type="InterPro" id="IPR012677">
    <property type="entry name" value="Nucleotide-bd_a/b_plait_sf"/>
</dbReference>
<dbReference type="InterPro" id="IPR035979">
    <property type="entry name" value="RBD_domain_sf"/>
</dbReference>
<dbReference type="Proteomes" id="UP001249851">
    <property type="component" value="Unassembled WGS sequence"/>
</dbReference>
<evidence type="ECO:0000256" key="5">
    <source>
        <dbReference type="ARBA" id="ARBA00022884"/>
    </source>
</evidence>
<dbReference type="AlphaFoldDB" id="A0AAD9VC16"/>
<evidence type="ECO:0000256" key="6">
    <source>
        <dbReference type="ARBA" id="ARBA00023242"/>
    </source>
</evidence>
<name>A0AAD9VC16_ACRCE</name>
<dbReference type="PANTHER" id="PTHR23236:SF25">
    <property type="entry name" value="RNA-BINDING PROTEIN 34"/>
    <property type="match status" value="1"/>
</dbReference>
<dbReference type="CDD" id="cd12395">
    <property type="entry name" value="RRM2_RBM34"/>
    <property type="match status" value="1"/>
</dbReference>
<evidence type="ECO:0000259" key="9">
    <source>
        <dbReference type="PROSITE" id="PS50102"/>
    </source>
</evidence>
<comment type="subcellular location">
    <subcellularLocation>
        <location evidence="1">Nucleus</location>
        <location evidence="1">Nucleolus</location>
    </subcellularLocation>
</comment>
<dbReference type="SMART" id="SM00369">
    <property type="entry name" value="LRR_TYP"/>
    <property type="match status" value="3"/>
</dbReference>
<dbReference type="SUPFAM" id="SSF54928">
    <property type="entry name" value="RNA-binding domain, RBD"/>
    <property type="match status" value="1"/>
</dbReference>
<comment type="similarity">
    <text evidence="2">Belongs to the RRM RBM34 family.</text>
</comment>
<dbReference type="GO" id="GO:0003723">
    <property type="term" value="F:RNA binding"/>
    <property type="evidence" value="ECO:0007669"/>
    <property type="project" value="UniProtKB-UniRule"/>
</dbReference>
<accession>A0AAD9VC16</accession>
<dbReference type="InterPro" id="IPR000504">
    <property type="entry name" value="RRM_dom"/>
</dbReference>
<proteinExistence type="inferred from homology"/>
<dbReference type="EMBL" id="JARQWQ010000011">
    <property type="protein sequence ID" value="KAK2568906.1"/>
    <property type="molecule type" value="Genomic_DNA"/>
</dbReference>
<dbReference type="PANTHER" id="PTHR23236">
    <property type="entry name" value="EUKARYOTIC TRANSLATION INITIATION FACTOR 4B/4H"/>
    <property type="match status" value="1"/>
</dbReference>
<sequence>MAASGMLAEFKVGEISQALLSKPKKKKVEVKENSELDALFSTAGLFQPQFISAASRSKAPESTKKSANLSKNQKFNGDTMEGKDATGDKKTMTINDFEFIFCGFMLRGICSWIKKKESPYQKLKQLFVKYGEVESVRFRSANEEVKKIFKTASEKSVGILDINRKKVEHIPSGLFRFDFSCLQYLYLEGNVISSLPEEFFVCLRSLEWLDLRNNKLTEIPKNVGKHKNLKTLLLGINQLRVLPPEIGFVKTLTGLNLSQNPLEDPPQCVISKGIYAIKAYLLGKLGFSTQDFDNQDGDLHFLESYKSGDDLTEDEEEVVKDKNDISDKNSTYKSSDTCLSANNSFKEVDSVAMTTFDSKDVLTHYGALPEEIPNSYIFKPWKTGVFFKKETISEKLPALAQPHFSRKVAMQNREELHTSRHNINGYVVFKEKECALKALKSNGKEVDGLHIRHDHARSIFIGNLRFDAEEENIRQAFADCGTIKSVRIVRDNKTGIGKGFGFVLFKKKEAVMFALRKNGTDFNGRSLRIFPSSENPRKGILSKMSHIKGGIFFNDAQNKNRPSSAK</sequence>
<keyword evidence="11" id="KW-1185">Reference proteome</keyword>
<evidence type="ECO:0000256" key="4">
    <source>
        <dbReference type="ARBA" id="ARBA00022737"/>
    </source>
</evidence>
<dbReference type="SMART" id="SM00360">
    <property type="entry name" value="RRM"/>
    <property type="match status" value="1"/>
</dbReference>
<dbReference type="PROSITE" id="PS51450">
    <property type="entry name" value="LRR"/>
    <property type="match status" value="2"/>
</dbReference>
<feature type="domain" description="RRM" evidence="9">
    <location>
        <begin position="457"/>
        <end position="534"/>
    </location>
</feature>
<keyword evidence="4" id="KW-0677">Repeat</keyword>
<dbReference type="Pfam" id="PF00076">
    <property type="entry name" value="RRM_1"/>
    <property type="match status" value="1"/>
</dbReference>
<evidence type="ECO:0000313" key="10">
    <source>
        <dbReference type="EMBL" id="KAK2568906.1"/>
    </source>
</evidence>
<evidence type="ECO:0000256" key="7">
    <source>
        <dbReference type="PROSITE-ProRule" id="PRU00176"/>
    </source>
</evidence>
<dbReference type="Gene3D" id="3.30.70.330">
    <property type="match status" value="2"/>
</dbReference>
<keyword evidence="3" id="KW-0433">Leucine-rich repeat</keyword>
<dbReference type="GO" id="GO:0005730">
    <property type="term" value="C:nucleolus"/>
    <property type="evidence" value="ECO:0007669"/>
    <property type="project" value="UniProtKB-SubCell"/>
</dbReference>
<feature type="compositionally biased region" description="Polar residues" evidence="8">
    <location>
        <begin position="65"/>
        <end position="76"/>
    </location>
</feature>
<reference evidence="10" key="1">
    <citation type="journal article" date="2023" name="G3 (Bethesda)">
        <title>Whole genome assembly and annotation of the endangered Caribbean coral Acropora cervicornis.</title>
        <authorList>
            <person name="Selwyn J.D."/>
            <person name="Vollmer S.V."/>
        </authorList>
    </citation>
    <scope>NUCLEOTIDE SEQUENCE</scope>
    <source>
        <strain evidence="10">K2</strain>
    </source>
</reference>
<evidence type="ECO:0000313" key="11">
    <source>
        <dbReference type="Proteomes" id="UP001249851"/>
    </source>
</evidence>
<dbReference type="InterPro" id="IPR032675">
    <property type="entry name" value="LRR_dom_sf"/>
</dbReference>